<evidence type="ECO:0000259" key="3">
    <source>
        <dbReference type="Pfam" id="PF11250"/>
    </source>
</evidence>
<dbReference type="AlphaFoldDB" id="A0A833RLX2"/>
<dbReference type="PANTHER" id="PTHR33155">
    <property type="entry name" value="FANTASTIC FOUR-LIKE PROTEIN (DUF3049)"/>
    <property type="match status" value="1"/>
</dbReference>
<feature type="region of interest" description="Disordered" evidence="2">
    <location>
        <begin position="35"/>
        <end position="107"/>
    </location>
</feature>
<keyword evidence="5" id="KW-1185">Reference proteome</keyword>
<reference evidence="4" key="1">
    <citation type="submission" date="2020-01" db="EMBL/GenBank/DDBJ databases">
        <title>Genome sequence of Kobresia littledalei, the first chromosome-level genome in the family Cyperaceae.</title>
        <authorList>
            <person name="Qu G."/>
        </authorList>
    </citation>
    <scope>NUCLEOTIDE SEQUENCE</scope>
    <source>
        <strain evidence="4">C.B.Clarke</strain>
        <tissue evidence="4">Leaf</tissue>
    </source>
</reference>
<evidence type="ECO:0000313" key="5">
    <source>
        <dbReference type="Proteomes" id="UP000623129"/>
    </source>
</evidence>
<name>A0A833RLX2_9POAL</name>
<protein>
    <submittedName>
        <fullName evidence="4">Fantastic Four meristem regulator</fullName>
    </submittedName>
</protein>
<evidence type="ECO:0000313" key="4">
    <source>
        <dbReference type="EMBL" id="KAF3336949.1"/>
    </source>
</evidence>
<proteinExistence type="inferred from homology"/>
<evidence type="ECO:0000256" key="2">
    <source>
        <dbReference type="SAM" id="MobiDB-lite"/>
    </source>
</evidence>
<evidence type="ECO:0000256" key="1">
    <source>
        <dbReference type="ARBA" id="ARBA00008690"/>
    </source>
</evidence>
<comment type="similarity">
    <text evidence="1">Belongs to the fantastic four family.</text>
</comment>
<dbReference type="InterPro" id="IPR046431">
    <property type="entry name" value="FAF_dom"/>
</dbReference>
<dbReference type="Proteomes" id="UP000623129">
    <property type="component" value="Unassembled WGS sequence"/>
</dbReference>
<feature type="domain" description="FAF" evidence="3">
    <location>
        <begin position="173"/>
        <end position="224"/>
    </location>
</feature>
<dbReference type="EMBL" id="SWLB01000007">
    <property type="protein sequence ID" value="KAF3336949.1"/>
    <property type="molecule type" value="Genomic_DNA"/>
</dbReference>
<dbReference type="Pfam" id="PF11250">
    <property type="entry name" value="FAF"/>
    <property type="match status" value="1"/>
</dbReference>
<organism evidence="4 5">
    <name type="scientific">Carex littledalei</name>
    <dbReference type="NCBI Taxonomy" id="544730"/>
    <lineage>
        <taxon>Eukaryota</taxon>
        <taxon>Viridiplantae</taxon>
        <taxon>Streptophyta</taxon>
        <taxon>Embryophyta</taxon>
        <taxon>Tracheophyta</taxon>
        <taxon>Spermatophyta</taxon>
        <taxon>Magnoliopsida</taxon>
        <taxon>Liliopsida</taxon>
        <taxon>Poales</taxon>
        <taxon>Cyperaceae</taxon>
        <taxon>Cyperoideae</taxon>
        <taxon>Cariceae</taxon>
        <taxon>Carex</taxon>
        <taxon>Carex subgen. Euthyceras</taxon>
    </lineage>
</organism>
<gene>
    <name evidence="4" type="ORF">FCM35_KLT19535</name>
</gene>
<dbReference type="PANTHER" id="PTHR33155:SF75">
    <property type="entry name" value="OS02G0750800 PROTEIN"/>
    <property type="match status" value="1"/>
</dbReference>
<accession>A0A833RLX2</accession>
<dbReference type="InterPro" id="IPR021410">
    <property type="entry name" value="FAF"/>
</dbReference>
<sequence length="280" mass="31508">MLVIRKCLFGSSKGAGDDKHKYYDIASFPDKDFPLISTDTLHAPPEEAHLEPISETENGEESEIESHTELETLAEEPLPAETQVEEPPSDETPKAPQPEETLVEEPELQDLSALFGLREPDRSSLYTCTEILGSEICDNMVKDMSEAVTEWSWNRKRQKQKAIDVEMLANRGFPPPIPRYIGRPCQFMNIERCNGRITMSLVQMDRQPELMQIEREDGQVKMQLMTYVGDARNNDDDAEASTLASTSQQVVETTSEEEELVTDKWDSGGKPQKKCLALAA</sequence>
<feature type="region of interest" description="Disordered" evidence="2">
    <location>
        <begin position="241"/>
        <end position="273"/>
    </location>
</feature>
<comment type="caution">
    <text evidence="4">The sequence shown here is derived from an EMBL/GenBank/DDBJ whole genome shotgun (WGS) entry which is preliminary data.</text>
</comment>